<dbReference type="PROSITE" id="PS50157">
    <property type="entry name" value="ZINC_FINGER_C2H2_2"/>
    <property type="match status" value="9"/>
</dbReference>
<comment type="caution">
    <text evidence="12">The sequence shown here is derived from an EMBL/GenBank/DDBJ whole genome shotgun (WGS) entry which is preliminary data.</text>
</comment>
<keyword evidence="5" id="KW-0862">Zinc</keyword>
<dbReference type="AlphaFoldDB" id="A0AAN8ZWV1"/>
<proteinExistence type="predicted"/>
<feature type="compositionally biased region" description="Polar residues" evidence="10">
    <location>
        <begin position="426"/>
        <end position="443"/>
    </location>
</feature>
<dbReference type="FunFam" id="3.30.160.60:FF:000012">
    <property type="entry name" value="RB-associated KRAB zinc finger protein-like"/>
    <property type="match status" value="1"/>
</dbReference>
<dbReference type="Proteomes" id="UP001381693">
    <property type="component" value="Unassembled WGS sequence"/>
</dbReference>
<feature type="domain" description="C2H2-type" evidence="11">
    <location>
        <begin position="392"/>
        <end position="419"/>
    </location>
</feature>
<dbReference type="EMBL" id="JAXCGZ010014043">
    <property type="protein sequence ID" value="KAK7071706.1"/>
    <property type="molecule type" value="Genomic_DNA"/>
</dbReference>
<feature type="domain" description="C2H2-type" evidence="11">
    <location>
        <begin position="132"/>
        <end position="160"/>
    </location>
</feature>
<dbReference type="PROSITE" id="PS00028">
    <property type="entry name" value="ZINC_FINGER_C2H2_1"/>
    <property type="match status" value="9"/>
</dbReference>
<dbReference type="GO" id="GO:0000981">
    <property type="term" value="F:DNA-binding transcription factor activity, RNA polymerase II-specific"/>
    <property type="evidence" value="ECO:0007669"/>
    <property type="project" value="TreeGrafter"/>
</dbReference>
<dbReference type="GO" id="GO:0043565">
    <property type="term" value="F:sequence-specific DNA binding"/>
    <property type="evidence" value="ECO:0007669"/>
    <property type="project" value="TreeGrafter"/>
</dbReference>
<evidence type="ECO:0000256" key="2">
    <source>
        <dbReference type="ARBA" id="ARBA00022723"/>
    </source>
</evidence>
<evidence type="ECO:0000256" key="1">
    <source>
        <dbReference type="ARBA" id="ARBA00004123"/>
    </source>
</evidence>
<dbReference type="GO" id="GO:0008270">
    <property type="term" value="F:zinc ion binding"/>
    <property type="evidence" value="ECO:0007669"/>
    <property type="project" value="UniProtKB-KW"/>
</dbReference>
<keyword evidence="7" id="KW-0804">Transcription</keyword>
<keyword evidence="2" id="KW-0479">Metal-binding</keyword>
<feature type="region of interest" description="Disordered" evidence="10">
    <location>
        <begin position="408"/>
        <end position="446"/>
    </location>
</feature>
<dbReference type="InterPro" id="IPR036236">
    <property type="entry name" value="Znf_C2H2_sf"/>
</dbReference>
<name>A0AAN8ZWV1_HALRR</name>
<keyword evidence="3" id="KW-0677">Repeat</keyword>
<feature type="domain" description="C2H2-type" evidence="11">
    <location>
        <begin position="205"/>
        <end position="233"/>
    </location>
</feature>
<evidence type="ECO:0000256" key="3">
    <source>
        <dbReference type="ARBA" id="ARBA00022737"/>
    </source>
</evidence>
<evidence type="ECO:0000313" key="13">
    <source>
        <dbReference type="Proteomes" id="UP001381693"/>
    </source>
</evidence>
<dbReference type="InterPro" id="IPR013087">
    <property type="entry name" value="Znf_C2H2_type"/>
</dbReference>
<dbReference type="Pfam" id="PF00096">
    <property type="entry name" value="zf-C2H2"/>
    <property type="match status" value="7"/>
</dbReference>
<keyword evidence="4 9" id="KW-0863">Zinc-finger</keyword>
<evidence type="ECO:0000256" key="10">
    <source>
        <dbReference type="SAM" id="MobiDB-lite"/>
    </source>
</evidence>
<feature type="domain" description="C2H2-type" evidence="11">
    <location>
        <begin position="104"/>
        <end position="131"/>
    </location>
</feature>
<evidence type="ECO:0000256" key="7">
    <source>
        <dbReference type="ARBA" id="ARBA00023163"/>
    </source>
</evidence>
<evidence type="ECO:0000313" key="12">
    <source>
        <dbReference type="EMBL" id="KAK7071706.1"/>
    </source>
</evidence>
<organism evidence="12 13">
    <name type="scientific">Halocaridina rubra</name>
    <name type="common">Hawaiian red shrimp</name>
    <dbReference type="NCBI Taxonomy" id="373956"/>
    <lineage>
        <taxon>Eukaryota</taxon>
        <taxon>Metazoa</taxon>
        <taxon>Ecdysozoa</taxon>
        <taxon>Arthropoda</taxon>
        <taxon>Crustacea</taxon>
        <taxon>Multicrustacea</taxon>
        <taxon>Malacostraca</taxon>
        <taxon>Eumalacostraca</taxon>
        <taxon>Eucarida</taxon>
        <taxon>Decapoda</taxon>
        <taxon>Pleocyemata</taxon>
        <taxon>Caridea</taxon>
        <taxon>Atyoidea</taxon>
        <taxon>Atyidae</taxon>
        <taxon>Halocaridina</taxon>
    </lineage>
</organism>
<accession>A0AAN8ZWV1</accession>
<feature type="domain" description="C2H2-type" evidence="11">
    <location>
        <begin position="18"/>
        <end position="46"/>
    </location>
</feature>
<sequence>MEVSQPHPMAGATYARVYECRKCGVDFAYKKRFRNHLEEFHAHRKILIKPKKHRPKKVITAISHTDPSISKDLMTNECVICHKKFGNNKELSRHLASHTTDKPYECIECGKRFSKKDYLIKHIGYHSREMPYKCHLCTYEINRPDRYKIHMGQVHDIESPFMCTLCGEGFGYLKDLNKHLNSHNSSALDPGANASIFQRKGLCLFNCNDCGLTFENAQKYKYHMLKLHDVDEPFECSLCGTTFSNKLHLNRHLAEHNSNNLPVLGSTDSVDDITTSALKSKEVSNGHRRPSSSQEYEEFDNTLNGDELNMDSGTDESTELNSSMTTFSLAKIAVKAEGKKPSNVMASSDSKSSLYKKVGSKKKKFVCKRCGMHLCKKLDYIHHVKAHQKKLFECDVCGKAYTRNSNLKKHPCKGYRDEPKEESNGQRKLSGSVENKEFNNTLNGDELDSDSDVGVSTELNSSMPALSLTKIGIATKGKNPLNVTVASDNRASLNKELESLKNKSFVCKKCGLRLSKRVDYIHHVKSHKKKLFGCVVCGKSYTRNSNLKKHSCRGFHDDANSEKQKFNCMTCQLSFPSPEDLDEHILTHVTGLQESPLPSERLAPSAVDEDYGNAFKNKLIKSEPNDSQQCGQKHKKIKNSTCVNKSLSLLDTHNNASHKVKKDHAKTSFMAKIEVDGYDILRLQKEKRKSLEMEDDTLGESRLLKKKPKSKDKDAKAGSRLLDINNHNENVAKKESKVVTSSEIQEMIEKELSKYETNLSIPTVHKREHDESVLEYEKLVVFEYMSTVLDLPDIKSTSVEDSEVEG</sequence>
<dbReference type="Gene3D" id="3.30.160.60">
    <property type="entry name" value="Classic Zinc Finger"/>
    <property type="match status" value="6"/>
</dbReference>
<feature type="compositionally biased region" description="Basic and acidic residues" evidence="10">
    <location>
        <begin position="414"/>
        <end position="425"/>
    </location>
</feature>
<feature type="domain" description="C2H2-type" evidence="11">
    <location>
        <begin position="234"/>
        <end position="261"/>
    </location>
</feature>
<dbReference type="PANTHER" id="PTHR24408:SF64">
    <property type="entry name" value="LINKING IMMUNITY AND METABOLISM-RELATED"/>
    <property type="match status" value="1"/>
</dbReference>
<gene>
    <name evidence="12" type="ORF">SK128_010456</name>
</gene>
<evidence type="ECO:0000256" key="5">
    <source>
        <dbReference type="ARBA" id="ARBA00022833"/>
    </source>
</evidence>
<evidence type="ECO:0000256" key="8">
    <source>
        <dbReference type="ARBA" id="ARBA00023242"/>
    </source>
</evidence>
<dbReference type="PANTHER" id="PTHR24408">
    <property type="entry name" value="ZINC FINGER PROTEIN"/>
    <property type="match status" value="1"/>
</dbReference>
<dbReference type="FunFam" id="3.30.160.60:FF:000446">
    <property type="entry name" value="Zinc finger protein"/>
    <property type="match status" value="1"/>
</dbReference>
<reference evidence="12 13" key="1">
    <citation type="submission" date="2023-11" db="EMBL/GenBank/DDBJ databases">
        <title>Halocaridina rubra genome assembly.</title>
        <authorList>
            <person name="Smith C."/>
        </authorList>
    </citation>
    <scope>NUCLEOTIDE SEQUENCE [LARGE SCALE GENOMIC DNA]</scope>
    <source>
        <strain evidence="12">EP-1</strain>
        <tissue evidence="12">Whole</tissue>
    </source>
</reference>
<dbReference type="SUPFAM" id="SSF57667">
    <property type="entry name" value="beta-beta-alpha zinc fingers"/>
    <property type="match status" value="5"/>
</dbReference>
<evidence type="ECO:0000256" key="4">
    <source>
        <dbReference type="ARBA" id="ARBA00022771"/>
    </source>
</evidence>
<dbReference type="GO" id="GO:0005634">
    <property type="term" value="C:nucleus"/>
    <property type="evidence" value="ECO:0007669"/>
    <property type="project" value="UniProtKB-SubCell"/>
</dbReference>
<feature type="region of interest" description="Disordered" evidence="10">
    <location>
        <begin position="279"/>
        <end position="298"/>
    </location>
</feature>
<keyword evidence="8" id="KW-0539">Nucleus</keyword>
<evidence type="ECO:0000256" key="9">
    <source>
        <dbReference type="PROSITE-ProRule" id="PRU00042"/>
    </source>
</evidence>
<feature type="domain" description="C2H2-type" evidence="11">
    <location>
        <begin position="76"/>
        <end position="103"/>
    </location>
</feature>
<feature type="domain" description="C2H2-type" evidence="11">
    <location>
        <begin position="532"/>
        <end position="561"/>
    </location>
</feature>
<feature type="non-terminal residue" evidence="12">
    <location>
        <position position="806"/>
    </location>
</feature>
<protein>
    <recommendedName>
        <fullName evidence="11">C2H2-type domain-containing protein</fullName>
    </recommendedName>
</protein>
<feature type="domain" description="C2H2-type" evidence="11">
    <location>
        <begin position="161"/>
        <end position="188"/>
    </location>
</feature>
<evidence type="ECO:0000259" key="11">
    <source>
        <dbReference type="PROSITE" id="PS50157"/>
    </source>
</evidence>
<keyword evidence="6" id="KW-0805">Transcription regulation</keyword>
<keyword evidence="13" id="KW-1185">Reference proteome</keyword>
<evidence type="ECO:0000256" key="6">
    <source>
        <dbReference type="ARBA" id="ARBA00023015"/>
    </source>
</evidence>
<comment type="subcellular location">
    <subcellularLocation>
        <location evidence="1">Nucleus</location>
    </subcellularLocation>
</comment>
<dbReference type="SMART" id="SM00355">
    <property type="entry name" value="ZnF_C2H2"/>
    <property type="match status" value="12"/>
</dbReference>